<dbReference type="InterPro" id="IPR029058">
    <property type="entry name" value="AB_hydrolase_fold"/>
</dbReference>
<dbReference type="InterPro" id="IPR000073">
    <property type="entry name" value="AB_hydrolase_1"/>
</dbReference>
<reference evidence="2 3" key="1">
    <citation type="submission" date="2019-01" db="EMBL/GenBank/DDBJ databases">
        <title>Agromyces.</title>
        <authorList>
            <person name="Li J."/>
        </authorList>
    </citation>
    <scope>NUCLEOTIDE SEQUENCE [LARGE SCALE GENOMIC DNA]</scope>
    <source>
        <strain evidence="2 3">DSM 15934</strain>
    </source>
</reference>
<dbReference type="PANTHER" id="PTHR43798">
    <property type="entry name" value="MONOACYLGLYCEROL LIPASE"/>
    <property type="match status" value="1"/>
</dbReference>
<evidence type="ECO:0000313" key="3">
    <source>
        <dbReference type="Proteomes" id="UP000293865"/>
    </source>
</evidence>
<dbReference type="InterPro" id="IPR000639">
    <property type="entry name" value="Epox_hydrolase-like"/>
</dbReference>
<keyword evidence="3" id="KW-1185">Reference proteome</keyword>
<dbReference type="Pfam" id="PF00561">
    <property type="entry name" value="Abhydrolase_1"/>
    <property type="match status" value="1"/>
</dbReference>
<dbReference type="OrthoDB" id="2987348at2"/>
<dbReference type="GO" id="GO:0016020">
    <property type="term" value="C:membrane"/>
    <property type="evidence" value="ECO:0007669"/>
    <property type="project" value="TreeGrafter"/>
</dbReference>
<dbReference type="AlphaFoldDB" id="A0A4Q2KXT5"/>
<organism evidence="2 3">
    <name type="scientific">Agromyces albus</name>
    <dbReference type="NCBI Taxonomy" id="205332"/>
    <lineage>
        <taxon>Bacteria</taxon>
        <taxon>Bacillati</taxon>
        <taxon>Actinomycetota</taxon>
        <taxon>Actinomycetes</taxon>
        <taxon>Micrococcales</taxon>
        <taxon>Microbacteriaceae</taxon>
        <taxon>Agromyces</taxon>
    </lineage>
</organism>
<dbReference type="SUPFAM" id="SSF53474">
    <property type="entry name" value="alpha/beta-Hydrolases"/>
    <property type="match status" value="1"/>
</dbReference>
<keyword evidence="2" id="KW-0378">Hydrolase</keyword>
<proteinExistence type="predicted"/>
<dbReference type="GO" id="GO:0016787">
    <property type="term" value="F:hydrolase activity"/>
    <property type="evidence" value="ECO:0007669"/>
    <property type="project" value="UniProtKB-KW"/>
</dbReference>
<accession>A0A4Q2KXT5</accession>
<dbReference type="PANTHER" id="PTHR43798:SF33">
    <property type="entry name" value="HYDROLASE, PUTATIVE (AFU_ORTHOLOGUE AFUA_2G14860)-RELATED"/>
    <property type="match status" value="1"/>
</dbReference>
<feature type="domain" description="AB hydrolase-1" evidence="1">
    <location>
        <begin position="30"/>
        <end position="150"/>
    </location>
</feature>
<dbReference type="PRINTS" id="PR00412">
    <property type="entry name" value="EPOXHYDRLASE"/>
</dbReference>
<sequence length="296" mass="32087">MGFTSRGTVRTPVLEIAYEEAGPPDGPVAVLSHGFPYDVRAYDEVAGLLAASGVRVIAPYLRGFGPTRFTDAATLRSGEQGALAQDLLDLLDALEIERAVVGGYDWGGRASCIVAALHPSRVTGLVTVGGYNVLNPARAMEPARPEWEATYWYVFYFHSERGRRGLELHRHELCELLWTTWSPEWTDAAAAFRASAPSLDNPDFVDVVIHSYRHRYGLVAGDPRYAAIERAMAAEPPIPVPTVVLESGADGIGGPSGAEGREWFTGPYAFRELPGIGHNLPQEAPRAFAEAVQSLL</sequence>
<dbReference type="Proteomes" id="UP000293865">
    <property type="component" value="Unassembled WGS sequence"/>
</dbReference>
<dbReference type="InterPro" id="IPR050266">
    <property type="entry name" value="AB_hydrolase_sf"/>
</dbReference>
<protein>
    <submittedName>
        <fullName evidence="2">Alpha/beta hydrolase</fullName>
    </submittedName>
</protein>
<gene>
    <name evidence="2" type="ORF">ESP51_13225</name>
</gene>
<name>A0A4Q2KXT5_9MICO</name>
<dbReference type="EMBL" id="SDPN01000025">
    <property type="protein sequence ID" value="RXZ68763.1"/>
    <property type="molecule type" value="Genomic_DNA"/>
</dbReference>
<comment type="caution">
    <text evidence="2">The sequence shown here is derived from an EMBL/GenBank/DDBJ whole genome shotgun (WGS) entry which is preliminary data.</text>
</comment>
<evidence type="ECO:0000313" key="2">
    <source>
        <dbReference type="EMBL" id="RXZ68763.1"/>
    </source>
</evidence>
<dbReference type="Gene3D" id="3.40.50.1820">
    <property type="entry name" value="alpha/beta hydrolase"/>
    <property type="match status" value="1"/>
</dbReference>
<evidence type="ECO:0000259" key="1">
    <source>
        <dbReference type="Pfam" id="PF00561"/>
    </source>
</evidence>
<dbReference type="RefSeq" id="WP_129521369.1">
    <property type="nucleotide sequence ID" value="NZ_SDPN01000025.1"/>
</dbReference>